<keyword evidence="3" id="KW-1185">Reference proteome</keyword>
<dbReference type="InterPro" id="IPR011989">
    <property type="entry name" value="ARM-like"/>
</dbReference>
<accession>S8DND0</accession>
<dbReference type="Proteomes" id="UP000015453">
    <property type="component" value="Unassembled WGS sequence"/>
</dbReference>
<organism evidence="2 3">
    <name type="scientific">Genlisea aurea</name>
    <dbReference type="NCBI Taxonomy" id="192259"/>
    <lineage>
        <taxon>Eukaryota</taxon>
        <taxon>Viridiplantae</taxon>
        <taxon>Streptophyta</taxon>
        <taxon>Embryophyta</taxon>
        <taxon>Tracheophyta</taxon>
        <taxon>Spermatophyta</taxon>
        <taxon>Magnoliopsida</taxon>
        <taxon>eudicotyledons</taxon>
        <taxon>Gunneridae</taxon>
        <taxon>Pentapetalae</taxon>
        <taxon>asterids</taxon>
        <taxon>lamiids</taxon>
        <taxon>Lamiales</taxon>
        <taxon>Lentibulariaceae</taxon>
        <taxon>Genlisea</taxon>
    </lineage>
</organism>
<dbReference type="PANTHER" id="PTHR23346">
    <property type="entry name" value="TRANSLATIONAL ACTIVATOR GCN1-RELATED"/>
    <property type="match status" value="1"/>
</dbReference>
<proteinExistence type="predicted"/>
<comment type="caution">
    <text evidence="2">The sequence shown here is derived from an EMBL/GenBank/DDBJ whole genome shotgun (WGS) entry which is preliminary data.</text>
</comment>
<sequence>GNEEVKLATLSCLAAWAVKSEIAITPDVIAFIVSGLKEKETIRRGHLRFLRLLCKTSDTVLQISSLATHLIQLVKAGFTKAAQRLDGIYALLCILKIAVLDVKTDEIVTKEKIWPLIFLNEPTIIQIPWAAKLSIEDLIACIDLVEVLFLEYYVRLMDSFPIRALLQFILFLLCHPTWDIRKAAQCTARKILVASPHLYEAILVEFSYHLSTVGEKAASLKMSDTEIVPESFVPPVEIMVKALLVIASAASENEQGICVQLLLSSHHPNIVGIRKKDAVWRRVQKSLQKFHAVSNLGASISAELFKSLLGSKGLMSSNRIEQVATINSLSTLMSVVPGDTFAQFQEHFRNLPDLISHDELSEYDIQVFHTPDGVLTTDQGLHLGQPIMPINVSQAKLPLNARGNDIKKAKTAKEEAREIQLKEEGLIREKVFIIQRNVCVMLEALGEMAMANPIFMHSQLRFGVKYVIPLLRSSIVCDAAFETLLKLSRCTVDPLCNWALEIATALRIIATKESSDIWESLLSNEQVKHNPVASMSLFESLVTGLTISCKSGPLPVDSFTFIFPVIEKILLSQKKTNFHDDVLQILYLHLDPILPLPRIHMLSVLYHVLGVAPAYQSSICPALNELCLGLQSDEVAPALHGIYAKATHVRMACLKAVKCIPAVSNCSIPPNVEVATNIWLALHDVDKLVAEIAEGIWDCYRHDFGTDYSVLYTALSHVNYNVRAAAAEALAAALDESPDTIPARHSDMLLFYLLYISETLSSLFSLYLRGVGSGEENVDDGWLGRQGVALALHCAADVLRAKDLPVVMTFLISRALADPNTDVRGRMIDTGILIVDKHGSDNVSLLFPIFENFLNKKTTDEEKYDLVREGVVIFTGALAKHLSK</sequence>
<evidence type="ECO:0000256" key="1">
    <source>
        <dbReference type="ARBA" id="ARBA00022737"/>
    </source>
</evidence>
<dbReference type="Gene3D" id="1.25.10.10">
    <property type="entry name" value="Leucine-rich Repeat Variant"/>
    <property type="match status" value="1"/>
</dbReference>
<evidence type="ECO:0000313" key="2">
    <source>
        <dbReference type="EMBL" id="EPS61232.1"/>
    </source>
</evidence>
<reference evidence="2 3" key="1">
    <citation type="journal article" date="2013" name="BMC Genomics">
        <title>The miniature genome of a carnivorous plant Genlisea aurea contains a low number of genes and short non-coding sequences.</title>
        <authorList>
            <person name="Leushkin E.V."/>
            <person name="Sutormin R.A."/>
            <person name="Nabieva E.R."/>
            <person name="Penin A.A."/>
            <person name="Kondrashov A.S."/>
            <person name="Logacheva M.D."/>
        </authorList>
    </citation>
    <scope>NUCLEOTIDE SEQUENCE [LARGE SCALE GENOMIC DNA]</scope>
</reference>
<dbReference type="AlphaFoldDB" id="S8DND0"/>
<evidence type="ECO:0000313" key="3">
    <source>
        <dbReference type="Proteomes" id="UP000015453"/>
    </source>
</evidence>
<dbReference type="OrthoDB" id="5148094at2759"/>
<gene>
    <name evidence="2" type="ORF">M569_13567</name>
</gene>
<feature type="non-terminal residue" evidence="2">
    <location>
        <position position="884"/>
    </location>
</feature>
<dbReference type="SUPFAM" id="SSF48371">
    <property type="entry name" value="ARM repeat"/>
    <property type="match status" value="2"/>
</dbReference>
<dbReference type="GO" id="GO:0034198">
    <property type="term" value="P:cellular response to amino acid starvation"/>
    <property type="evidence" value="ECO:0007669"/>
    <property type="project" value="TreeGrafter"/>
</dbReference>
<feature type="non-terminal residue" evidence="2">
    <location>
        <position position="1"/>
    </location>
</feature>
<dbReference type="GO" id="GO:0019887">
    <property type="term" value="F:protein kinase regulator activity"/>
    <property type="evidence" value="ECO:0007669"/>
    <property type="project" value="TreeGrafter"/>
</dbReference>
<dbReference type="EMBL" id="AUSU01006994">
    <property type="protein sequence ID" value="EPS61232.1"/>
    <property type="molecule type" value="Genomic_DNA"/>
</dbReference>
<protein>
    <submittedName>
        <fullName evidence="2">Uncharacterized protein</fullName>
    </submittedName>
</protein>
<dbReference type="GO" id="GO:0005829">
    <property type="term" value="C:cytosol"/>
    <property type="evidence" value="ECO:0007669"/>
    <property type="project" value="TreeGrafter"/>
</dbReference>
<dbReference type="PANTHER" id="PTHR23346:SF7">
    <property type="entry name" value="STALLED RIBOSOME SENSOR GCN1"/>
    <property type="match status" value="1"/>
</dbReference>
<dbReference type="InterPro" id="IPR016024">
    <property type="entry name" value="ARM-type_fold"/>
</dbReference>
<dbReference type="GO" id="GO:0006417">
    <property type="term" value="P:regulation of translation"/>
    <property type="evidence" value="ECO:0007669"/>
    <property type="project" value="TreeGrafter"/>
</dbReference>
<name>S8DND0_9LAMI</name>
<keyword evidence="1" id="KW-0677">Repeat</keyword>